<accession>A0ABU9FDV0</accession>
<dbReference type="Proteomes" id="UP001312893">
    <property type="component" value="Unassembled WGS sequence"/>
</dbReference>
<protein>
    <submittedName>
        <fullName evidence="6">Enterochelin esterase</fullName>
        <ecNumber evidence="6">3.1.1.-</ecNumber>
    </submittedName>
</protein>
<dbReference type="RefSeq" id="WP_227540131.1">
    <property type="nucleotide sequence ID" value="NZ_JARXNK020000106.1"/>
</dbReference>
<reference evidence="6 7" key="1">
    <citation type="submission" date="2024-04" db="EMBL/GenBank/DDBJ databases">
        <title>Two novel Raoultella species associated with bleeding cankers of broadleaf hosts, Raoultella scottia sp. nov. and Raoultella lignicola sp. nov.</title>
        <authorList>
            <person name="Brady C.L."/>
        </authorList>
    </citation>
    <scope>NUCLEOTIDE SEQUENCE [LARGE SCALE GENOMIC DNA]</scope>
    <source>
        <strain evidence="6 7">TW_WC1a.1</strain>
    </source>
</reference>
<evidence type="ECO:0000256" key="2">
    <source>
        <dbReference type="ARBA" id="ARBA00022490"/>
    </source>
</evidence>
<dbReference type="EMBL" id="JARXNK020000106">
    <property type="protein sequence ID" value="MEL0554583.1"/>
    <property type="molecule type" value="Genomic_DNA"/>
</dbReference>
<keyword evidence="2" id="KW-0963">Cytoplasm</keyword>
<evidence type="ECO:0000313" key="7">
    <source>
        <dbReference type="Proteomes" id="UP001312893"/>
    </source>
</evidence>
<evidence type="ECO:0000256" key="1">
    <source>
        <dbReference type="ARBA" id="ARBA00004496"/>
    </source>
</evidence>
<dbReference type="GO" id="GO:0016787">
    <property type="term" value="F:hydrolase activity"/>
    <property type="evidence" value="ECO:0007669"/>
    <property type="project" value="UniProtKB-KW"/>
</dbReference>
<evidence type="ECO:0000313" key="6">
    <source>
        <dbReference type="EMBL" id="MEL0554583.1"/>
    </source>
</evidence>
<keyword evidence="7" id="KW-1185">Reference proteome</keyword>
<dbReference type="Pfam" id="PF00756">
    <property type="entry name" value="Esterase"/>
    <property type="match status" value="1"/>
</dbReference>
<feature type="domain" description="Enterochelin esterase N-terminal" evidence="5">
    <location>
        <begin position="43"/>
        <end position="173"/>
    </location>
</feature>
<dbReference type="NCBIfam" id="NF007758">
    <property type="entry name" value="PRK10439.1"/>
    <property type="match status" value="1"/>
</dbReference>
<name>A0ABU9FDV0_9ENTR</name>
<organism evidence="6 7">
    <name type="scientific">Raoultella lignicola</name>
    <dbReference type="NCBI Taxonomy" id="3040939"/>
    <lineage>
        <taxon>Bacteria</taxon>
        <taxon>Pseudomonadati</taxon>
        <taxon>Pseudomonadota</taxon>
        <taxon>Gammaproteobacteria</taxon>
        <taxon>Enterobacterales</taxon>
        <taxon>Enterobacteriaceae</taxon>
        <taxon>Klebsiella/Raoultella group</taxon>
        <taxon>Raoultella</taxon>
    </lineage>
</organism>
<dbReference type="InterPro" id="IPR000801">
    <property type="entry name" value="Esterase-like"/>
</dbReference>
<evidence type="ECO:0000256" key="3">
    <source>
        <dbReference type="ARBA" id="ARBA00022801"/>
    </source>
</evidence>
<dbReference type="Gene3D" id="3.40.50.1820">
    <property type="entry name" value="alpha/beta hydrolase"/>
    <property type="match status" value="1"/>
</dbReference>
<evidence type="ECO:0000256" key="4">
    <source>
        <dbReference type="ARBA" id="ARBA00024201"/>
    </source>
</evidence>
<dbReference type="Gene3D" id="2.60.40.10">
    <property type="entry name" value="Immunoglobulins"/>
    <property type="match status" value="1"/>
</dbReference>
<dbReference type="PANTHER" id="PTHR48098">
    <property type="entry name" value="ENTEROCHELIN ESTERASE-RELATED"/>
    <property type="match status" value="1"/>
</dbReference>
<dbReference type="SUPFAM" id="SSF81296">
    <property type="entry name" value="E set domains"/>
    <property type="match status" value="1"/>
</dbReference>
<dbReference type="InterPro" id="IPR014756">
    <property type="entry name" value="Ig_E-set"/>
</dbReference>
<sequence length="417" mass="47135">MTFVEKNHDKHRVNNGMLITGSDEWWQTLSGPQSEACDDRCLVTFWWRDPAGGEETSSTRRVWIYITGVTDHHQNAVPQTLTRVPGTDAWRWQTTLSPTWRGSYCFIPSDREDDFAPEIFNAGSPDRMLLREGWRKLLPRAIADPLNPQSWKGGRGHAVSALELPQAPEQPGWSPRNTPASAPVCIEWRSVRLGNTRRIWIYTTGDDAPEERPLAVLLDGQFWAESMPVWPALAGLTREAKLPPAVYLLIDVIDNEHRGRELPCNADFWLAVQEELLPQVHHIAPFSDRADRTVVAGQSFGGLAAMFAALYWPERFGCVLSQSGSYWWPHRGGAGTGLLIERLSQGQLHPQGLRIWLEAGEREPLIFRANQALLSQLQHTQQTIFWRQVDGGHDALCWRGGLTAGLIQLWQPLSRDH</sequence>
<dbReference type="EC" id="3.1.1.-" evidence="6"/>
<proteinExistence type="inferred from homology"/>
<evidence type="ECO:0000259" key="5">
    <source>
        <dbReference type="Pfam" id="PF11806"/>
    </source>
</evidence>
<dbReference type="InterPro" id="IPR050583">
    <property type="entry name" value="Mycobacterial_A85_antigen"/>
</dbReference>
<gene>
    <name evidence="6" type="primary">fes</name>
    <name evidence="6" type="ORF">QFI96_023120</name>
</gene>
<comment type="subcellular location">
    <subcellularLocation>
        <location evidence="1">Cytoplasm</location>
    </subcellularLocation>
</comment>
<comment type="caution">
    <text evidence="6">The sequence shown here is derived from an EMBL/GenBank/DDBJ whole genome shotgun (WGS) entry which is preliminary data.</text>
</comment>
<dbReference type="PANTHER" id="PTHR48098:SF3">
    <property type="entry name" value="IRON(III) ENTEROBACTIN ESTERASE"/>
    <property type="match status" value="1"/>
</dbReference>
<dbReference type="InterPro" id="IPR021764">
    <property type="entry name" value="Enterochelin_esterase_N"/>
</dbReference>
<dbReference type="Pfam" id="PF11806">
    <property type="entry name" value="Enterochelin_N"/>
    <property type="match status" value="1"/>
</dbReference>
<dbReference type="SUPFAM" id="SSF53474">
    <property type="entry name" value="alpha/beta-Hydrolases"/>
    <property type="match status" value="1"/>
</dbReference>
<comment type="similarity">
    <text evidence="4">Belongs to the Fes family.</text>
</comment>
<keyword evidence="3 6" id="KW-0378">Hydrolase</keyword>
<dbReference type="InterPro" id="IPR013783">
    <property type="entry name" value="Ig-like_fold"/>
</dbReference>
<dbReference type="InterPro" id="IPR029058">
    <property type="entry name" value="AB_hydrolase_fold"/>
</dbReference>